<keyword evidence="2" id="KW-1185">Reference proteome</keyword>
<proteinExistence type="predicted"/>
<accession>A0A315Z6K8</accession>
<gene>
    <name evidence="1" type="ORF">BC781_108136</name>
</gene>
<evidence type="ECO:0000313" key="1">
    <source>
        <dbReference type="EMBL" id="PWJ38001.1"/>
    </source>
</evidence>
<name>A0A315Z6K8_SEDFL</name>
<dbReference type="EMBL" id="QGDO01000008">
    <property type="protein sequence ID" value="PWJ38001.1"/>
    <property type="molecule type" value="Genomic_DNA"/>
</dbReference>
<sequence length="138" mass="15410">MSVLYSVAEVEVQNQTTTTGTPFVYAENTLNNWEWGKVCTGTIQVPNFPILKFDAPFPNTSLLQISTFKGQYQLYWNDGNEDEAVIMLQCLTTETPYPKNQKALDTISIKTPSKFKLVIDLASEDLFGGISLVDMSSN</sequence>
<evidence type="ECO:0000313" key="2">
    <source>
        <dbReference type="Proteomes" id="UP000245535"/>
    </source>
</evidence>
<reference evidence="1 2" key="1">
    <citation type="submission" date="2018-03" db="EMBL/GenBank/DDBJ databases">
        <title>Genomic Encyclopedia of Archaeal and Bacterial Type Strains, Phase II (KMG-II): from individual species to whole genera.</title>
        <authorList>
            <person name="Goeker M."/>
        </authorList>
    </citation>
    <scope>NUCLEOTIDE SEQUENCE [LARGE SCALE GENOMIC DNA]</scope>
    <source>
        <strain evidence="1 2">DSM 28229</strain>
    </source>
</reference>
<comment type="caution">
    <text evidence="1">The sequence shown here is derived from an EMBL/GenBank/DDBJ whole genome shotgun (WGS) entry which is preliminary data.</text>
</comment>
<organism evidence="1 2">
    <name type="scientific">Sediminitomix flava</name>
    <dbReference type="NCBI Taxonomy" id="379075"/>
    <lineage>
        <taxon>Bacteria</taxon>
        <taxon>Pseudomonadati</taxon>
        <taxon>Bacteroidota</taxon>
        <taxon>Cytophagia</taxon>
        <taxon>Cytophagales</taxon>
        <taxon>Flammeovirgaceae</taxon>
        <taxon>Sediminitomix</taxon>
    </lineage>
</organism>
<dbReference type="Proteomes" id="UP000245535">
    <property type="component" value="Unassembled WGS sequence"/>
</dbReference>
<dbReference type="RefSeq" id="WP_109622225.1">
    <property type="nucleotide sequence ID" value="NZ_QGDO01000008.1"/>
</dbReference>
<dbReference type="OrthoDB" id="1494793at2"/>
<dbReference type="AlphaFoldDB" id="A0A315Z6K8"/>
<protein>
    <submittedName>
        <fullName evidence="1">Uncharacterized protein</fullName>
    </submittedName>
</protein>